<sequence length="147" mass="16966">MRYFLFISLLAVSFISSAEKGYYFPLSGKNDVDQEIVVSKVVSFYQYLGGVINIEWHRNDADETAKSLRLKLLESGVTPLDIRLHKQNQHVVEGFPPLIALRIDMTGVPMHCDYHQHFYHFRHNDNTGCAIESNAMLSLFNRMQIVF</sequence>
<evidence type="ECO:0000313" key="2">
    <source>
        <dbReference type="Proteomes" id="UP000238365"/>
    </source>
</evidence>
<accession>A0A2L0IHI0</accession>
<reference evidence="1 2" key="1">
    <citation type="submission" date="2018-01" db="EMBL/GenBank/DDBJ databases">
        <title>Complete and assembled Genome of Pantoea gaviniae DSM22758T.</title>
        <authorList>
            <person name="Stevens M.J.A."/>
            <person name="Zurfluh K."/>
            <person name="Stephan R."/>
        </authorList>
    </citation>
    <scope>NUCLEOTIDE SEQUENCE [LARGE SCALE GENOMIC DNA]</scope>
    <source>
        <strain evidence="1 2">DSM 22758</strain>
    </source>
</reference>
<dbReference type="AlphaFoldDB" id="A0A2L0IHI0"/>
<gene>
    <name evidence="1" type="ORF">C2E15_13645</name>
</gene>
<protein>
    <submittedName>
        <fullName evidence="1">Uncharacterized protein</fullName>
    </submittedName>
</protein>
<keyword evidence="2" id="KW-1185">Reference proteome</keyword>
<dbReference type="KEGG" id="pgz:C2E15_13645"/>
<name>A0A2L0IHI0_9GAMM</name>
<proteinExistence type="predicted"/>
<evidence type="ECO:0000313" key="1">
    <source>
        <dbReference type="EMBL" id="AUX94021.1"/>
    </source>
</evidence>
<dbReference type="RefSeq" id="WP_104957855.1">
    <property type="nucleotide sequence ID" value="NZ_CP026377.1"/>
</dbReference>
<dbReference type="Proteomes" id="UP000238365">
    <property type="component" value="Chromosome"/>
</dbReference>
<organism evidence="1 2">
    <name type="scientific">Mixta gaviniae</name>
    <dbReference type="NCBI Taxonomy" id="665914"/>
    <lineage>
        <taxon>Bacteria</taxon>
        <taxon>Pseudomonadati</taxon>
        <taxon>Pseudomonadota</taxon>
        <taxon>Gammaproteobacteria</taxon>
        <taxon>Enterobacterales</taxon>
        <taxon>Erwiniaceae</taxon>
        <taxon>Mixta</taxon>
    </lineage>
</organism>
<dbReference type="EMBL" id="CP026377">
    <property type="protein sequence ID" value="AUX94021.1"/>
    <property type="molecule type" value="Genomic_DNA"/>
</dbReference>